<evidence type="ECO:0000313" key="5">
    <source>
        <dbReference type="Proteomes" id="UP000697127"/>
    </source>
</evidence>
<dbReference type="Pfam" id="PF00561">
    <property type="entry name" value="Abhydrolase_1"/>
    <property type="match status" value="1"/>
</dbReference>
<dbReference type="EMBL" id="PUHW01000069">
    <property type="protein sequence ID" value="KAG0689632.1"/>
    <property type="molecule type" value="Genomic_DNA"/>
</dbReference>
<dbReference type="Gene3D" id="3.40.50.1820">
    <property type="entry name" value="alpha/beta hydrolase"/>
    <property type="match status" value="1"/>
</dbReference>
<comment type="similarity">
    <text evidence="1">Belongs to the AB hydrolase superfamily.</text>
</comment>
<keyword evidence="5" id="KW-1185">Reference proteome</keyword>
<feature type="domain" description="AB hydrolase-1" evidence="3">
    <location>
        <begin position="90"/>
        <end position="189"/>
    </location>
</feature>
<sequence length="345" mass="38771">MFKLRLPLTPLTKHISNPHNVHSRITLLSSIHTKANESSHTSPTYDGTAKSLGVSDLGSDALSDNIETVKLAFDKHIPPSHLPIPLIPIPNIIFLHGLFGSKSNNRSISKQLSKSLNCEIYCVDLRNHGDSPHNLRHDYPSMAADVERFIKDNNIIKPIIIGHSMGAKCAMAIALRKPDICSGIISVDNAPVNFTNGSTGFSKFGKYIKTLQIIEKTENLKSMKDCDKILSNVESSLPIRQFLETNLRKINNHYISRVPLNIMSNQIDNVSSWPFNNEISRYNGPSLFIRGEKSAYVADEFIEAIGLFFPKFEIVDIDAGHWLISEKPREFHAAVTRWIDREFEE</sequence>
<evidence type="ECO:0000259" key="3">
    <source>
        <dbReference type="Pfam" id="PF00561"/>
    </source>
</evidence>
<dbReference type="InterPro" id="IPR000073">
    <property type="entry name" value="AB_hydrolase_1"/>
</dbReference>
<dbReference type="SUPFAM" id="SSF53474">
    <property type="entry name" value="alpha/beta-Hydrolases"/>
    <property type="match status" value="1"/>
</dbReference>
<dbReference type="PANTHER" id="PTHR46118:SF4">
    <property type="entry name" value="PROTEIN ABHD11"/>
    <property type="match status" value="1"/>
</dbReference>
<protein>
    <recommendedName>
        <fullName evidence="3">AB hydrolase-1 domain-containing protein</fullName>
    </recommendedName>
</protein>
<dbReference type="GO" id="GO:0005739">
    <property type="term" value="C:mitochondrion"/>
    <property type="evidence" value="ECO:0007669"/>
    <property type="project" value="TreeGrafter"/>
</dbReference>
<accession>A0A9P6WP11</accession>
<name>A0A9P6WP11_9ASCO</name>
<dbReference type="PANTHER" id="PTHR46118">
    <property type="entry name" value="PROTEIN ABHD11"/>
    <property type="match status" value="1"/>
</dbReference>
<comment type="caution">
    <text evidence="4">The sequence shown here is derived from an EMBL/GenBank/DDBJ whole genome shotgun (WGS) entry which is preliminary data.</text>
</comment>
<gene>
    <name evidence="4" type="ORF">C6P40_004709</name>
</gene>
<reference evidence="4" key="1">
    <citation type="submission" date="2020-11" db="EMBL/GenBank/DDBJ databases">
        <title>Kefir isolates.</title>
        <authorList>
            <person name="Marcisauskas S."/>
            <person name="Kim Y."/>
            <person name="Blasche S."/>
        </authorList>
    </citation>
    <scope>NUCLEOTIDE SEQUENCE</scope>
    <source>
        <strain evidence="4">Olga-1</strain>
    </source>
</reference>
<proteinExistence type="inferred from homology"/>
<evidence type="ECO:0000313" key="4">
    <source>
        <dbReference type="EMBL" id="KAG0689632.1"/>
    </source>
</evidence>
<keyword evidence="2" id="KW-0378">Hydrolase</keyword>
<evidence type="ECO:0000256" key="1">
    <source>
        <dbReference type="ARBA" id="ARBA00008645"/>
    </source>
</evidence>
<evidence type="ECO:0000256" key="2">
    <source>
        <dbReference type="ARBA" id="ARBA00022801"/>
    </source>
</evidence>
<dbReference type="InterPro" id="IPR029058">
    <property type="entry name" value="AB_hydrolase_fold"/>
</dbReference>
<dbReference type="AlphaFoldDB" id="A0A9P6WP11"/>
<organism evidence="4 5">
    <name type="scientific">Pichia californica</name>
    <dbReference type="NCBI Taxonomy" id="460514"/>
    <lineage>
        <taxon>Eukaryota</taxon>
        <taxon>Fungi</taxon>
        <taxon>Dikarya</taxon>
        <taxon>Ascomycota</taxon>
        <taxon>Saccharomycotina</taxon>
        <taxon>Pichiomycetes</taxon>
        <taxon>Pichiales</taxon>
        <taxon>Pichiaceae</taxon>
        <taxon>Pichia</taxon>
    </lineage>
</organism>
<dbReference type="Proteomes" id="UP000697127">
    <property type="component" value="Unassembled WGS sequence"/>
</dbReference>
<dbReference type="GO" id="GO:0052689">
    <property type="term" value="F:carboxylic ester hydrolase activity"/>
    <property type="evidence" value="ECO:0007669"/>
    <property type="project" value="TreeGrafter"/>
</dbReference>